<dbReference type="InterPro" id="IPR036291">
    <property type="entry name" value="NAD(P)-bd_dom_sf"/>
</dbReference>
<evidence type="ECO:0000313" key="4">
    <source>
        <dbReference type="EMBL" id="GAA4030714.1"/>
    </source>
</evidence>
<reference evidence="5" key="1">
    <citation type="journal article" date="2019" name="Int. J. Syst. Evol. Microbiol.">
        <title>The Global Catalogue of Microorganisms (GCM) 10K type strain sequencing project: providing services to taxonomists for standard genome sequencing and annotation.</title>
        <authorList>
            <consortium name="The Broad Institute Genomics Platform"/>
            <consortium name="The Broad Institute Genome Sequencing Center for Infectious Disease"/>
            <person name="Wu L."/>
            <person name="Ma J."/>
        </authorList>
    </citation>
    <scope>NUCLEOTIDE SEQUENCE [LARGE SCALE GENOMIC DNA]</scope>
    <source>
        <strain evidence="5">JCM 16924</strain>
    </source>
</reference>
<dbReference type="SUPFAM" id="SSF51735">
    <property type="entry name" value="NAD(P)-binding Rossmann-fold domains"/>
    <property type="match status" value="1"/>
</dbReference>
<evidence type="ECO:0000256" key="1">
    <source>
        <dbReference type="ARBA" id="ARBA00010944"/>
    </source>
</evidence>
<dbReference type="EMBL" id="BAAAZX010000051">
    <property type="protein sequence ID" value="GAA4030714.1"/>
    <property type="molecule type" value="Genomic_DNA"/>
</dbReference>
<protein>
    <recommendedName>
        <fullName evidence="2">dTDP-4-dehydrorhamnose reductase</fullName>
        <ecNumber evidence="2">1.1.1.133</ecNumber>
    </recommendedName>
</protein>
<accession>A0ABP7TSS2</accession>
<comment type="similarity">
    <text evidence="1 2">Belongs to the dTDP-4-dehydrorhamnose reductase family.</text>
</comment>
<dbReference type="Proteomes" id="UP001500456">
    <property type="component" value="Unassembled WGS sequence"/>
</dbReference>
<keyword evidence="2" id="KW-0521">NADP</keyword>
<keyword evidence="2" id="KW-0560">Oxidoreductase</keyword>
<name>A0ABP7TSS2_9ACTN</name>
<dbReference type="InterPro" id="IPR005913">
    <property type="entry name" value="dTDP_dehydrorham_reduct"/>
</dbReference>
<feature type="domain" description="RmlD-like substrate binding" evidence="3">
    <location>
        <begin position="18"/>
        <end position="292"/>
    </location>
</feature>
<sequence length="316" mass="33600">MSPVSPANPAPRHITVVGRGLIGSALTAALRRDAATVHTVARSGARTAHHEPCDLGTRHGRDALRAALRRQQPDRVVLTHGPSDVTWMENHPEDAAEAHAGLARAVSEEFGPRILLVSTDNVYPGTDPLRTPADPPAPANVYGHVKLAAEQAVLDAGGHVVRVSLVYGGWSPPGQRVTFAERCLAAARAGQPLAAPEDQWFTPVHLDDVTTVLRAMCGPGVDRSAVEPLSHLSGPRQLSRHDFALAAYRLAGADEALVTPVPRARSEWASRPRYSSLHCDDFAPVTGIPGWQPADVTDGLRTMLTTAPALAEAVTR</sequence>
<comment type="function">
    <text evidence="2">Catalyzes the reduction of dTDP-6-deoxy-L-lyxo-4-hexulose to yield dTDP-L-rhamnose.</text>
</comment>
<dbReference type="EC" id="1.1.1.133" evidence="2"/>
<evidence type="ECO:0000259" key="3">
    <source>
        <dbReference type="Pfam" id="PF04321"/>
    </source>
</evidence>
<dbReference type="Gene3D" id="3.40.50.720">
    <property type="entry name" value="NAD(P)-binding Rossmann-like Domain"/>
    <property type="match status" value="1"/>
</dbReference>
<evidence type="ECO:0000313" key="5">
    <source>
        <dbReference type="Proteomes" id="UP001500456"/>
    </source>
</evidence>
<keyword evidence="5" id="KW-1185">Reference proteome</keyword>
<organism evidence="4 5">
    <name type="scientific">Streptomyces plumbiresistens</name>
    <dbReference type="NCBI Taxonomy" id="511811"/>
    <lineage>
        <taxon>Bacteria</taxon>
        <taxon>Bacillati</taxon>
        <taxon>Actinomycetota</taxon>
        <taxon>Actinomycetes</taxon>
        <taxon>Kitasatosporales</taxon>
        <taxon>Streptomycetaceae</taxon>
        <taxon>Streptomyces</taxon>
    </lineage>
</organism>
<evidence type="ECO:0000256" key="2">
    <source>
        <dbReference type="RuleBase" id="RU364082"/>
    </source>
</evidence>
<dbReference type="Pfam" id="PF04321">
    <property type="entry name" value="RmlD_sub_bind"/>
    <property type="match status" value="1"/>
</dbReference>
<dbReference type="PANTHER" id="PTHR10491:SF4">
    <property type="entry name" value="METHIONINE ADENOSYLTRANSFERASE 2 SUBUNIT BETA"/>
    <property type="match status" value="1"/>
</dbReference>
<gene>
    <name evidence="4" type="ORF">GCM10022232_90770</name>
</gene>
<comment type="caution">
    <text evidence="4">The sequence shown here is derived from an EMBL/GenBank/DDBJ whole genome shotgun (WGS) entry which is preliminary data.</text>
</comment>
<comment type="pathway">
    <text evidence="2">Carbohydrate biosynthesis; dTDP-L-rhamnose biosynthesis.</text>
</comment>
<dbReference type="PANTHER" id="PTHR10491">
    <property type="entry name" value="DTDP-4-DEHYDRORHAMNOSE REDUCTASE"/>
    <property type="match status" value="1"/>
</dbReference>
<proteinExistence type="inferred from homology"/>
<dbReference type="InterPro" id="IPR029903">
    <property type="entry name" value="RmlD-like-bd"/>
</dbReference>